<sequence length="287" mass="32683">MHSDGSTAAHKKRKRSESPDGVPERERTSSIIRRSIALLTAIPEIPTASLHPLLNTLTDAYGSALSTEARDLKPPPAQPISAEEDWNWELTTEQIARLSEEELTIWKDLLPCRHNLRLSGIKLHPFNWKMPVVDLRQWQAHIPGLKNTPWEGSVYSLDVTFWPTASELSESIPKLRFLKPIFHPNVYPSGTWGYLVGLPEVKVTERRIPEPEVWRKTKQEDPERFAKLLRSIQKLIHEPDLLNPHSGPPYEAAKNNPKEYEKQVRAQALLWKPDPCTGLAGRPILHA</sequence>
<dbReference type="Gene3D" id="3.10.110.10">
    <property type="entry name" value="Ubiquitin Conjugating Enzyme"/>
    <property type="match status" value="1"/>
</dbReference>
<dbReference type="InterPro" id="IPR050113">
    <property type="entry name" value="Ub_conjugating_enzyme"/>
</dbReference>
<dbReference type="InterPro" id="IPR000608">
    <property type="entry name" value="UBC"/>
</dbReference>
<dbReference type="Pfam" id="PF00179">
    <property type="entry name" value="UQ_con"/>
    <property type="match status" value="1"/>
</dbReference>
<feature type="compositionally biased region" description="Basic and acidic residues" evidence="2">
    <location>
        <begin position="16"/>
        <end position="28"/>
    </location>
</feature>
<organism evidence="4 5">
    <name type="scientific">Mycena albidolilacea</name>
    <dbReference type="NCBI Taxonomy" id="1033008"/>
    <lineage>
        <taxon>Eukaryota</taxon>
        <taxon>Fungi</taxon>
        <taxon>Dikarya</taxon>
        <taxon>Basidiomycota</taxon>
        <taxon>Agaricomycotina</taxon>
        <taxon>Agaricomycetes</taxon>
        <taxon>Agaricomycetidae</taxon>
        <taxon>Agaricales</taxon>
        <taxon>Marasmiineae</taxon>
        <taxon>Mycenaceae</taxon>
        <taxon>Mycena</taxon>
    </lineage>
</organism>
<dbReference type="Proteomes" id="UP001218218">
    <property type="component" value="Unassembled WGS sequence"/>
</dbReference>
<evidence type="ECO:0000313" key="5">
    <source>
        <dbReference type="Proteomes" id="UP001218218"/>
    </source>
</evidence>
<accession>A0AAD7EZW7</accession>
<dbReference type="PROSITE" id="PS50127">
    <property type="entry name" value="UBC_2"/>
    <property type="match status" value="1"/>
</dbReference>
<evidence type="ECO:0000256" key="1">
    <source>
        <dbReference type="ARBA" id="ARBA00022786"/>
    </source>
</evidence>
<dbReference type="InterPro" id="IPR016135">
    <property type="entry name" value="UBQ-conjugating_enzyme/RWD"/>
</dbReference>
<comment type="caution">
    <text evidence="4">The sequence shown here is derived from an EMBL/GenBank/DDBJ whole genome shotgun (WGS) entry which is preliminary data.</text>
</comment>
<name>A0AAD7EZW7_9AGAR</name>
<evidence type="ECO:0000313" key="4">
    <source>
        <dbReference type="EMBL" id="KAJ7359293.1"/>
    </source>
</evidence>
<dbReference type="SUPFAM" id="SSF54495">
    <property type="entry name" value="UBC-like"/>
    <property type="match status" value="1"/>
</dbReference>
<feature type="region of interest" description="Disordered" evidence="2">
    <location>
        <begin position="1"/>
        <end position="29"/>
    </location>
</feature>
<keyword evidence="5" id="KW-1185">Reference proteome</keyword>
<dbReference type="EMBL" id="JARIHO010000006">
    <property type="protein sequence ID" value="KAJ7359293.1"/>
    <property type="molecule type" value="Genomic_DNA"/>
</dbReference>
<reference evidence="4" key="1">
    <citation type="submission" date="2023-03" db="EMBL/GenBank/DDBJ databases">
        <title>Massive genome expansion in bonnet fungi (Mycena s.s.) driven by repeated elements and novel gene families across ecological guilds.</title>
        <authorList>
            <consortium name="Lawrence Berkeley National Laboratory"/>
            <person name="Harder C.B."/>
            <person name="Miyauchi S."/>
            <person name="Viragh M."/>
            <person name="Kuo A."/>
            <person name="Thoen E."/>
            <person name="Andreopoulos B."/>
            <person name="Lu D."/>
            <person name="Skrede I."/>
            <person name="Drula E."/>
            <person name="Henrissat B."/>
            <person name="Morin E."/>
            <person name="Kohler A."/>
            <person name="Barry K."/>
            <person name="LaButti K."/>
            <person name="Morin E."/>
            <person name="Salamov A."/>
            <person name="Lipzen A."/>
            <person name="Mereny Z."/>
            <person name="Hegedus B."/>
            <person name="Baldrian P."/>
            <person name="Stursova M."/>
            <person name="Weitz H."/>
            <person name="Taylor A."/>
            <person name="Grigoriev I.V."/>
            <person name="Nagy L.G."/>
            <person name="Martin F."/>
            <person name="Kauserud H."/>
        </authorList>
    </citation>
    <scope>NUCLEOTIDE SEQUENCE</scope>
    <source>
        <strain evidence="4">CBHHK002</strain>
    </source>
</reference>
<dbReference type="AlphaFoldDB" id="A0AAD7EZW7"/>
<evidence type="ECO:0000256" key="2">
    <source>
        <dbReference type="SAM" id="MobiDB-lite"/>
    </source>
</evidence>
<proteinExistence type="predicted"/>
<feature type="domain" description="UBC core" evidence="3">
    <location>
        <begin position="93"/>
        <end position="273"/>
    </location>
</feature>
<gene>
    <name evidence="4" type="ORF">DFH08DRAFT_845664</name>
</gene>
<dbReference type="SMART" id="SM00212">
    <property type="entry name" value="UBCc"/>
    <property type="match status" value="1"/>
</dbReference>
<evidence type="ECO:0000259" key="3">
    <source>
        <dbReference type="PROSITE" id="PS50127"/>
    </source>
</evidence>
<protein>
    <recommendedName>
        <fullName evidence="3">UBC core domain-containing protein</fullName>
    </recommendedName>
</protein>
<dbReference type="PANTHER" id="PTHR24067">
    <property type="entry name" value="UBIQUITIN-CONJUGATING ENZYME E2"/>
    <property type="match status" value="1"/>
</dbReference>
<keyword evidence="1" id="KW-0833">Ubl conjugation pathway</keyword>